<evidence type="ECO:0000313" key="1">
    <source>
        <dbReference type="EMBL" id="GBP77368.1"/>
    </source>
</evidence>
<dbReference type="AlphaFoldDB" id="A0A4C1YMJ5"/>
<proteinExistence type="predicted"/>
<protein>
    <recommendedName>
        <fullName evidence="3">RNase H type-1 domain-containing protein</fullName>
    </recommendedName>
</protein>
<dbReference type="OrthoDB" id="411823at2759"/>
<name>A0A4C1YMJ5_EUMVA</name>
<evidence type="ECO:0000313" key="2">
    <source>
        <dbReference type="Proteomes" id="UP000299102"/>
    </source>
</evidence>
<evidence type="ECO:0008006" key="3">
    <source>
        <dbReference type="Google" id="ProtNLM"/>
    </source>
</evidence>
<sequence length="118" mass="13991">MIALQKVTRSSLEILTVQKTAIFAEGRAVRLFWMRAHAGIAVNRTASLVEWQERYAEKNTDEITKCFFPRVEQAYKELQQTEMTSQITQTLTKHREFEQYLFRFKQRRIATSSFRIIV</sequence>
<dbReference type="Proteomes" id="UP000299102">
    <property type="component" value="Unassembled WGS sequence"/>
</dbReference>
<gene>
    <name evidence="1" type="ORF">EVAR_40021_1</name>
</gene>
<keyword evidence="2" id="KW-1185">Reference proteome</keyword>
<reference evidence="1 2" key="1">
    <citation type="journal article" date="2019" name="Commun. Biol.">
        <title>The bagworm genome reveals a unique fibroin gene that provides high tensile strength.</title>
        <authorList>
            <person name="Kono N."/>
            <person name="Nakamura H."/>
            <person name="Ohtoshi R."/>
            <person name="Tomita M."/>
            <person name="Numata K."/>
            <person name="Arakawa K."/>
        </authorList>
    </citation>
    <scope>NUCLEOTIDE SEQUENCE [LARGE SCALE GENOMIC DNA]</scope>
</reference>
<dbReference type="EMBL" id="BGZK01001328">
    <property type="protein sequence ID" value="GBP77368.1"/>
    <property type="molecule type" value="Genomic_DNA"/>
</dbReference>
<comment type="caution">
    <text evidence="1">The sequence shown here is derived from an EMBL/GenBank/DDBJ whole genome shotgun (WGS) entry which is preliminary data.</text>
</comment>
<organism evidence="1 2">
    <name type="scientific">Eumeta variegata</name>
    <name type="common">Bagworm moth</name>
    <name type="synonym">Eumeta japonica</name>
    <dbReference type="NCBI Taxonomy" id="151549"/>
    <lineage>
        <taxon>Eukaryota</taxon>
        <taxon>Metazoa</taxon>
        <taxon>Ecdysozoa</taxon>
        <taxon>Arthropoda</taxon>
        <taxon>Hexapoda</taxon>
        <taxon>Insecta</taxon>
        <taxon>Pterygota</taxon>
        <taxon>Neoptera</taxon>
        <taxon>Endopterygota</taxon>
        <taxon>Lepidoptera</taxon>
        <taxon>Glossata</taxon>
        <taxon>Ditrysia</taxon>
        <taxon>Tineoidea</taxon>
        <taxon>Psychidae</taxon>
        <taxon>Oiketicinae</taxon>
        <taxon>Eumeta</taxon>
    </lineage>
</organism>
<accession>A0A4C1YMJ5</accession>